<sequence length="100" mass="11365">DKIISLQEFLLWTIFWFLVGFVVILPETTSLVANFVGVGRGVDLVIYISILILFYLVFRVLVRLDKIDKDVTKIVRKIALGSEESSFAKAADDKEKDKQS</sequence>
<accession>A0A1G1XRL0</accession>
<name>A0A1G1XRL0_9BACT</name>
<keyword evidence="1" id="KW-0472">Membrane</keyword>
<evidence type="ECO:0000313" key="3">
    <source>
        <dbReference type="Proteomes" id="UP000176498"/>
    </source>
</evidence>
<dbReference type="Proteomes" id="UP000176498">
    <property type="component" value="Unassembled WGS sequence"/>
</dbReference>
<dbReference type="AlphaFoldDB" id="A0A1G1XRL0"/>
<keyword evidence="1" id="KW-1133">Transmembrane helix</keyword>
<keyword evidence="1" id="KW-0812">Transmembrane</keyword>
<feature type="transmembrane region" description="Helical" evidence="1">
    <location>
        <begin position="45"/>
        <end position="62"/>
    </location>
</feature>
<feature type="transmembrane region" description="Helical" evidence="1">
    <location>
        <begin position="9"/>
        <end position="25"/>
    </location>
</feature>
<gene>
    <name evidence="2" type="ORF">A2Y82_02875</name>
</gene>
<evidence type="ECO:0000256" key="1">
    <source>
        <dbReference type="SAM" id="Phobius"/>
    </source>
</evidence>
<feature type="non-terminal residue" evidence="2">
    <location>
        <position position="1"/>
    </location>
</feature>
<proteinExistence type="predicted"/>
<dbReference type="EMBL" id="MHHZ01000001">
    <property type="protein sequence ID" value="OGY42612.1"/>
    <property type="molecule type" value="Genomic_DNA"/>
</dbReference>
<evidence type="ECO:0000313" key="2">
    <source>
        <dbReference type="EMBL" id="OGY42612.1"/>
    </source>
</evidence>
<comment type="caution">
    <text evidence="2">The sequence shown here is derived from an EMBL/GenBank/DDBJ whole genome shotgun (WGS) entry which is preliminary data.</text>
</comment>
<evidence type="ECO:0008006" key="4">
    <source>
        <dbReference type="Google" id="ProtNLM"/>
    </source>
</evidence>
<reference evidence="2 3" key="1">
    <citation type="journal article" date="2016" name="Nat. Commun.">
        <title>Thousands of microbial genomes shed light on interconnected biogeochemical processes in an aquifer system.</title>
        <authorList>
            <person name="Anantharaman K."/>
            <person name="Brown C.T."/>
            <person name="Hug L.A."/>
            <person name="Sharon I."/>
            <person name="Castelle C.J."/>
            <person name="Probst A.J."/>
            <person name="Thomas B.C."/>
            <person name="Singh A."/>
            <person name="Wilkins M.J."/>
            <person name="Karaoz U."/>
            <person name="Brodie E.L."/>
            <person name="Williams K.H."/>
            <person name="Hubbard S.S."/>
            <person name="Banfield J.F."/>
        </authorList>
    </citation>
    <scope>NUCLEOTIDE SEQUENCE [LARGE SCALE GENOMIC DNA]</scope>
</reference>
<dbReference type="InterPro" id="IPR019277">
    <property type="entry name" value="DUF2304"/>
</dbReference>
<protein>
    <recommendedName>
        <fullName evidence="4">DUF2304 domain-containing protein</fullName>
    </recommendedName>
</protein>
<dbReference type="Pfam" id="PF10066">
    <property type="entry name" value="DUF2304"/>
    <property type="match status" value="1"/>
</dbReference>
<organism evidence="2 3">
    <name type="scientific">Candidatus Buchananbacteria bacterium RBG_13_36_9</name>
    <dbReference type="NCBI Taxonomy" id="1797530"/>
    <lineage>
        <taxon>Bacteria</taxon>
        <taxon>Candidatus Buchananiibacteriota</taxon>
    </lineage>
</organism>